<dbReference type="SUPFAM" id="SSF51735">
    <property type="entry name" value="NAD(P)-binding Rossmann-fold domains"/>
    <property type="match status" value="1"/>
</dbReference>
<dbReference type="InterPro" id="IPR036291">
    <property type="entry name" value="NAD(P)-bd_dom_sf"/>
</dbReference>
<feature type="binding site" evidence="4">
    <location>
        <begin position="12"/>
        <end position="15"/>
    </location>
    <ligand>
        <name>NAD(+)</name>
        <dbReference type="ChEBI" id="CHEBI:57540"/>
    </ligand>
</feature>
<comment type="similarity">
    <text evidence="1 4">Belongs to the acetaldehyde dehydrogenase family.</text>
</comment>
<organism evidence="6 7">
    <name type="scientific">Hyphococcus luteus</name>
    <dbReference type="NCBI Taxonomy" id="2058213"/>
    <lineage>
        <taxon>Bacteria</taxon>
        <taxon>Pseudomonadati</taxon>
        <taxon>Pseudomonadota</taxon>
        <taxon>Alphaproteobacteria</taxon>
        <taxon>Parvularculales</taxon>
        <taxon>Parvularculaceae</taxon>
        <taxon>Hyphococcus</taxon>
    </lineage>
</organism>
<dbReference type="SMART" id="SM00859">
    <property type="entry name" value="Semialdhyde_dh"/>
    <property type="match status" value="1"/>
</dbReference>
<evidence type="ECO:0000313" key="6">
    <source>
        <dbReference type="EMBL" id="PQA87379.1"/>
    </source>
</evidence>
<evidence type="ECO:0000313" key="7">
    <source>
        <dbReference type="Proteomes" id="UP000239504"/>
    </source>
</evidence>
<keyword evidence="7" id="KW-1185">Reference proteome</keyword>
<dbReference type="InterPro" id="IPR000534">
    <property type="entry name" value="Semialdehyde_DH_NAD-bd"/>
</dbReference>
<dbReference type="CDD" id="cd23933">
    <property type="entry name" value="ALDH_C"/>
    <property type="match status" value="1"/>
</dbReference>
<dbReference type="InterPro" id="IPR003361">
    <property type="entry name" value="Acetaldehyde_dehydrogenase"/>
</dbReference>
<dbReference type="AlphaFoldDB" id="A0A2S7K4F5"/>
<evidence type="ECO:0000256" key="2">
    <source>
        <dbReference type="ARBA" id="ARBA00022797"/>
    </source>
</evidence>
<reference evidence="6 7" key="1">
    <citation type="submission" date="2017-12" db="EMBL/GenBank/DDBJ databases">
        <authorList>
            <person name="Hurst M.R.H."/>
        </authorList>
    </citation>
    <scope>NUCLEOTIDE SEQUENCE [LARGE SCALE GENOMIC DNA]</scope>
    <source>
        <strain evidence="6 7">SY-3-19</strain>
    </source>
</reference>
<dbReference type="SUPFAM" id="SSF55347">
    <property type="entry name" value="Glyceraldehyde-3-phosphate dehydrogenase-like, C-terminal domain"/>
    <property type="match status" value="1"/>
</dbReference>
<dbReference type="OrthoDB" id="9786743at2"/>
<feature type="binding site" evidence="4">
    <location>
        <begin position="162"/>
        <end position="170"/>
    </location>
    <ligand>
        <name>NAD(+)</name>
        <dbReference type="ChEBI" id="CHEBI:57540"/>
    </ligand>
</feature>
<dbReference type="Proteomes" id="UP000239504">
    <property type="component" value="Unassembled WGS sequence"/>
</dbReference>
<feature type="binding site" evidence="4">
    <location>
        <position position="289"/>
    </location>
    <ligand>
        <name>NAD(+)</name>
        <dbReference type="ChEBI" id="CHEBI:57540"/>
    </ligand>
</feature>
<name>A0A2S7K4F5_9PROT</name>
<keyword evidence="4" id="KW-0560">Oxidoreductase</keyword>
<feature type="active site" description="Acyl-thioester intermediate" evidence="4">
    <location>
        <position position="130"/>
    </location>
</feature>
<dbReference type="GO" id="GO:0051287">
    <property type="term" value="F:NAD binding"/>
    <property type="evidence" value="ECO:0007669"/>
    <property type="project" value="UniProtKB-UniRule"/>
</dbReference>
<gene>
    <name evidence="6" type="ORF">CW354_12240</name>
</gene>
<evidence type="ECO:0000256" key="4">
    <source>
        <dbReference type="HAMAP-Rule" id="MF_01657"/>
    </source>
</evidence>
<dbReference type="HAMAP" id="MF_01657">
    <property type="entry name" value="Ac_ald_DH_ac"/>
    <property type="match status" value="1"/>
</dbReference>
<dbReference type="NCBIfam" id="NF006157">
    <property type="entry name" value="PRK08300.1"/>
    <property type="match status" value="1"/>
</dbReference>
<dbReference type="InterPro" id="IPR015426">
    <property type="entry name" value="Acetylaldehyde_DH_C"/>
</dbReference>
<dbReference type="PIRSF" id="PIRSF015689">
    <property type="entry name" value="Actaldh_dh_actl"/>
    <property type="match status" value="1"/>
</dbReference>
<dbReference type="Gene3D" id="3.40.50.720">
    <property type="entry name" value="NAD(P)-binding Rossmann-like Domain"/>
    <property type="match status" value="1"/>
</dbReference>
<comment type="catalytic activity">
    <reaction evidence="4">
        <text>acetaldehyde + NAD(+) + CoA = acetyl-CoA + NADH + H(+)</text>
        <dbReference type="Rhea" id="RHEA:23288"/>
        <dbReference type="ChEBI" id="CHEBI:15343"/>
        <dbReference type="ChEBI" id="CHEBI:15378"/>
        <dbReference type="ChEBI" id="CHEBI:57287"/>
        <dbReference type="ChEBI" id="CHEBI:57288"/>
        <dbReference type="ChEBI" id="CHEBI:57540"/>
        <dbReference type="ChEBI" id="CHEBI:57945"/>
        <dbReference type="EC" id="1.2.1.10"/>
    </reaction>
</comment>
<proteinExistence type="inferred from homology"/>
<keyword evidence="3 4" id="KW-0520">NAD</keyword>
<dbReference type="GO" id="GO:0008774">
    <property type="term" value="F:acetaldehyde dehydrogenase (acetylating) activity"/>
    <property type="evidence" value="ECO:0007669"/>
    <property type="project" value="UniProtKB-UniRule"/>
</dbReference>
<keyword evidence="2 4" id="KW-0058">Aromatic hydrocarbons catabolism</keyword>
<feature type="domain" description="Semialdehyde dehydrogenase NAD-binding" evidence="5">
    <location>
        <begin position="6"/>
        <end position="122"/>
    </location>
</feature>
<sequence>MAGKVKCAIVGSGNIGTDLMIKVMRTSDVLEMGAMVGIDPDSDGLARAGRLGVAATHEGMDGLVRMPVWKDIEVVFDATSAKAHHYHNELCKRDGKRMVDLTPAAIGPYCIPVVNAEEHLDKQNVNMVTCGGQATIPIVHAVRRVSERVPYAEIVASVASKSAGPGTRANIDEFTETTAKGVEVLGGAEHGKAIIILNPAEPPLIMRDTVYAFSVGGEEKAIEKSVKDMVAAVQDYVPGYRLKQKVQFERFGGNRKLKIPELGEYEGVKVTVFLEVEGAAHYLPAYAGNLDIMTSAGLTIGERMVKHLAEAAA</sequence>
<evidence type="ECO:0000259" key="5">
    <source>
        <dbReference type="SMART" id="SM00859"/>
    </source>
</evidence>
<dbReference type="EC" id="1.2.1.10" evidence="4"/>
<dbReference type="RefSeq" id="WP_104830386.1">
    <property type="nucleotide sequence ID" value="NZ_PJCH01000008.1"/>
</dbReference>
<dbReference type="Gene3D" id="3.30.360.10">
    <property type="entry name" value="Dihydrodipicolinate Reductase, domain 2"/>
    <property type="match status" value="1"/>
</dbReference>
<dbReference type="EMBL" id="PJCH01000008">
    <property type="protein sequence ID" value="PQA87379.1"/>
    <property type="molecule type" value="Genomic_DNA"/>
</dbReference>
<comment type="caution">
    <text evidence="6">The sequence shown here is derived from an EMBL/GenBank/DDBJ whole genome shotgun (WGS) entry which is preliminary data.</text>
</comment>
<evidence type="ECO:0000256" key="1">
    <source>
        <dbReference type="ARBA" id="ARBA00009244"/>
    </source>
</evidence>
<protein>
    <recommendedName>
        <fullName evidence="4">Acetaldehyde dehydrogenase</fullName>
        <ecNumber evidence="4">1.2.1.10</ecNumber>
    </recommendedName>
    <alternativeName>
        <fullName evidence="4">Acetaldehyde dehydrogenase [acetylating]</fullName>
    </alternativeName>
</protein>
<dbReference type="NCBIfam" id="TIGR03215">
    <property type="entry name" value="ac_ald_DH_ac"/>
    <property type="match status" value="1"/>
</dbReference>
<dbReference type="Pfam" id="PF09290">
    <property type="entry name" value="AcetDehyd-dimer"/>
    <property type="match status" value="1"/>
</dbReference>
<accession>A0A2S7K4F5</accession>
<evidence type="ECO:0000256" key="3">
    <source>
        <dbReference type="ARBA" id="ARBA00023027"/>
    </source>
</evidence>